<evidence type="ECO:0000313" key="2">
    <source>
        <dbReference type="Proteomes" id="UP000231366"/>
    </source>
</evidence>
<organism evidence="1 2">
    <name type="scientific">Candidatus Desantisbacteria bacterium CG_4_9_14_3_um_filter_40_11</name>
    <dbReference type="NCBI Taxonomy" id="1974546"/>
    <lineage>
        <taxon>Bacteria</taxon>
        <taxon>Candidatus Desantisiibacteriota</taxon>
    </lineage>
</organism>
<reference evidence="2" key="1">
    <citation type="submission" date="2017-09" db="EMBL/GenBank/DDBJ databases">
        <title>Depth-based differentiation of microbial function through sediment-hosted aquifers and enrichment of novel symbionts in the deep terrestrial subsurface.</title>
        <authorList>
            <person name="Probst A.J."/>
            <person name="Ladd B."/>
            <person name="Jarett J.K."/>
            <person name="Geller-Mcgrath D.E."/>
            <person name="Sieber C.M.K."/>
            <person name="Emerson J.B."/>
            <person name="Anantharaman K."/>
            <person name="Thomas B.C."/>
            <person name="Malmstrom R."/>
            <person name="Stieglmeier M."/>
            <person name="Klingl A."/>
            <person name="Woyke T."/>
            <person name="Ryan C.M."/>
            <person name="Banfield J.F."/>
        </authorList>
    </citation>
    <scope>NUCLEOTIDE SEQUENCE [LARGE SCALE GENOMIC DNA]</scope>
</reference>
<sequence>MAYRVTKEGYVTLSPKGSILSTNQHFVKDILEELRSAYLGDDRPWIVGFSGGKDSTILVEFVYMMLLSLQPEERRKKVFVLSSDNKVEMPFIAERIDRELILLHAATERDQLPIEAHTVYPELNDSFWVNLIGRGYPSPRPKFRWCTDRLKIYPVSKFILERVNDFGSVVVVLGSRIAESGTRAHTMATHHIEGQRFRPHSDLPKAWVYTPLQHLSNDDIWMCLMDLKNPWGGDNRSLVALYKRASGGECPLVIDTSTPSCGQSRFGCWVCTVVEHDKSMESFVDDGEERFEPLLDFRDYLREVRENSAARENIRRNGMPAKEDGKGPFTIATRRDLLRRLLLAQKQSGEILIEPAELRAIAEVWSTEGPKLGGPQPIDTVERIWKHVFEEAPMPDDISTTTLTKEEQLLKQVCEERCIPFEMMRRLTDLEEEYGALKNWRRGITVDLMETVMKYVQSENPNKNV</sequence>
<dbReference type="Proteomes" id="UP000231366">
    <property type="component" value="Unassembled WGS sequence"/>
</dbReference>
<dbReference type="InterPro" id="IPR050128">
    <property type="entry name" value="Sulfate_adenylyltrnsfr_sub2"/>
</dbReference>
<dbReference type="PANTHER" id="PTHR43196">
    <property type="entry name" value="SULFATE ADENYLYLTRANSFERASE SUBUNIT 2"/>
    <property type="match status" value="1"/>
</dbReference>
<dbReference type="PANTHER" id="PTHR43196:SF2">
    <property type="entry name" value="PHOSPHOADENOSINE PHOSPHOSULFATE REDUCTASE"/>
    <property type="match status" value="1"/>
</dbReference>
<dbReference type="EMBL" id="PFUI01000107">
    <property type="protein sequence ID" value="PJB29749.1"/>
    <property type="molecule type" value="Genomic_DNA"/>
</dbReference>
<dbReference type="InterPro" id="IPR014729">
    <property type="entry name" value="Rossmann-like_a/b/a_fold"/>
</dbReference>
<dbReference type="Gene3D" id="3.40.50.620">
    <property type="entry name" value="HUPs"/>
    <property type="match status" value="1"/>
</dbReference>
<dbReference type="AlphaFoldDB" id="A0A2M8AUG5"/>
<dbReference type="SUPFAM" id="SSF52402">
    <property type="entry name" value="Adenine nucleotide alpha hydrolases-like"/>
    <property type="match status" value="1"/>
</dbReference>
<dbReference type="InterPro" id="IPR017598">
    <property type="entry name" value="SulphurTrfase_DndC"/>
</dbReference>
<name>A0A2M8AUG5_9BACT</name>
<comment type="caution">
    <text evidence="1">The sequence shown here is derived from an EMBL/GenBank/DDBJ whole genome shotgun (WGS) entry which is preliminary data.</text>
</comment>
<keyword evidence="1" id="KW-0808">Transferase</keyword>
<dbReference type="NCBIfam" id="TIGR03183">
    <property type="entry name" value="DNA_S_dndC"/>
    <property type="match status" value="1"/>
</dbReference>
<evidence type="ECO:0000313" key="1">
    <source>
        <dbReference type="EMBL" id="PJB29749.1"/>
    </source>
</evidence>
<gene>
    <name evidence="1" type="primary">dndC</name>
    <name evidence="1" type="ORF">CO110_04120</name>
</gene>
<dbReference type="GO" id="GO:0016740">
    <property type="term" value="F:transferase activity"/>
    <property type="evidence" value="ECO:0007669"/>
    <property type="project" value="UniProtKB-KW"/>
</dbReference>
<protein>
    <submittedName>
        <fullName evidence="1">DNA phosphorothioation system sulfurtransferase DndC</fullName>
    </submittedName>
</protein>
<proteinExistence type="predicted"/>
<accession>A0A2M8AUG5</accession>